<keyword evidence="2" id="KW-1185">Reference proteome</keyword>
<organism evidence="1 2">
    <name type="scientific">Trichonephila clavipes</name>
    <name type="common">Golden silk orbweaver</name>
    <name type="synonym">Nephila clavipes</name>
    <dbReference type="NCBI Taxonomy" id="2585209"/>
    <lineage>
        <taxon>Eukaryota</taxon>
        <taxon>Metazoa</taxon>
        <taxon>Ecdysozoa</taxon>
        <taxon>Arthropoda</taxon>
        <taxon>Chelicerata</taxon>
        <taxon>Arachnida</taxon>
        <taxon>Araneae</taxon>
        <taxon>Araneomorphae</taxon>
        <taxon>Entelegynae</taxon>
        <taxon>Araneoidea</taxon>
        <taxon>Nephilidae</taxon>
        <taxon>Trichonephila</taxon>
    </lineage>
</organism>
<gene>
    <name evidence="1" type="ORF">TNCV_4721341</name>
</gene>
<proteinExistence type="predicted"/>
<protein>
    <submittedName>
        <fullName evidence="1">Uncharacterized protein</fullName>
    </submittedName>
</protein>
<evidence type="ECO:0000313" key="2">
    <source>
        <dbReference type="Proteomes" id="UP000887159"/>
    </source>
</evidence>
<dbReference type="EMBL" id="BMAU01021387">
    <property type="protein sequence ID" value="GFY29006.1"/>
    <property type="molecule type" value="Genomic_DNA"/>
</dbReference>
<name>A0A8X6W7B2_TRICX</name>
<accession>A0A8X6W7B2</accession>
<evidence type="ECO:0000313" key="1">
    <source>
        <dbReference type="EMBL" id="GFY29006.1"/>
    </source>
</evidence>
<comment type="caution">
    <text evidence="1">The sequence shown here is derived from an EMBL/GenBank/DDBJ whole genome shotgun (WGS) entry which is preliminary data.</text>
</comment>
<reference evidence="1" key="1">
    <citation type="submission" date="2020-08" db="EMBL/GenBank/DDBJ databases">
        <title>Multicomponent nature underlies the extraordinary mechanical properties of spider dragline silk.</title>
        <authorList>
            <person name="Kono N."/>
            <person name="Nakamura H."/>
            <person name="Mori M."/>
            <person name="Yoshida Y."/>
            <person name="Ohtoshi R."/>
            <person name="Malay A.D."/>
            <person name="Moran D.A.P."/>
            <person name="Tomita M."/>
            <person name="Numata K."/>
            <person name="Arakawa K."/>
        </authorList>
    </citation>
    <scope>NUCLEOTIDE SEQUENCE</scope>
</reference>
<dbReference type="Proteomes" id="UP000887159">
    <property type="component" value="Unassembled WGS sequence"/>
</dbReference>
<sequence length="158" mass="18189">MKRSTFYDWDPLSRRELIEEISCRGRDNSGSVQEVDIVVKECVEKLEDEVAECLGEGVSQALGSILESPNELDADSLKCSPTIKISTKEYRVKLQFKLILIYPDSLEHRTLIRRWIHLEPRSMTLEVAVSIPMSQPFYTMGLQWHIFSTVDHEFVTLA</sequence>
<dbReference type="AlphaFoldDB" id="A0A8X6W7B2"/>